<dbReference type="PANTHER" id="PTHR45453">
    <property type="entry name" value="PHOSPHATE REGULON SENSOR PROTEIN PHOR"/>
    <property type="match status" value="1"/>
</dbReference>
<evidence type="ECO:0000256" key="12">
    <source>
        <dbReference type="ARBA" id="ARBA00039401"/>
    </source>
</evidence>
<dbReference type="Gene3D" id="1.10.287.130">
    <property type="match status" value="1"/>
</dbReference>
<organism evidence="15 16">
    <name type="scientific">Nocardioides flavescens</name>
    <dbReference type="NCBI Taxonomy" id="2691959"/>
    <lineage>
        <taxon>Bacteria</taxon>
        <taxon>Bacillati</taxon>
        <taxon>Actinomycetota</taxon>
        <taxon>Actinomycetes</taxon>
        <taxon>Propionibacteriales</taxon>
        <taxon>Nocardioidaceae</taxon>
        <taxon>Nocardioides</taxon>
    </lineage>
</organism>
<dbReference type="GO" id="GO:0005886">
    <property type="term" value="C:plasma membrane"/>
    <property type="evidence" value="ECO:0007669"/>
    <property type="project" value="UniProtKB-SubCell"/>
</dbReference>
<keyword evidence="16" id="KW-1185">Reference proteome</keyword>
<dbReference type="InterPro" id="IPR005467">
    <property type="entry name" value="His_kinase_dom"/>
</dbReference>
<keyword evidence="9" id="KW-0067">ATP-binding</keyword>
<feature type="domain" description="Histidine kinase" evidence="14">
    <location>
        <begin position="155"/>
        <end position="371"/>
    </location>
</feature>
<name>A0A6L7ETG4_9ACTN</name>
<dbReference type="InterPro" id="IPR050351">
    <property type="entry name" value="BphY/WalK/GraS-like"/>
</dbReference>
<evidence type="ECO:0000256" key="13">
    <source>
        <dbReference type="SAM" id="MobiDB-lite"/>
    </source>
</evidence>
<comment type="caution">
    <text evidence="15">The sequence shown here is derived from an EMBL/GenBank/DDBJ whole genome shotgun (WGS) entry which is preliminary data.</text>
</comment>
<evidence type="ECO:0000256" key="9">
    <source>
        <dbReference type="ARBA" id="ARBA00022840"/>
    </source>
</evidence>
<evidence type="ECO:0000313" key="16">
    <source>
        <dbReference type="Proteomes" id="UP000473325"/>
    </source>
</evidence>
<dbReference type="CDD" id="cd00075">
    <property type="entry name" value="HATPase"/>
    <property type="match status" value="1"/>
</dbReference>
<dbReference type="PROSITE" id="PS50109">
    <property type="entry name" value="HIS_KIN"/>
    <property type="match status" value="1"/>
</dbReference>
<dbReference type="InterPro" id="IPR003661">
    <property type="entry name" value="HisK_dim/P_dom"/>
</dbReference>
<evidence type="ECO:0000256" key="3">
    <source>
        <dbReference type="ARBA" id="ARBA00012438"/>
    </source>
</evidence>
<evidence type="ECO:0000256" key="8">
    <source>
        <dbReference type="ARBA" id="ARBA00022777"/>
    </source>
</evidence>
<comment type="catalytic activity">
    <reaction evidence="1">
        <text>ATP + protein L-histidine = ADP + protein N-phospho-L-histidine.</text>
        <dbReference type="EC" id="2.7.13.3"/>
    </reaction>
</comment>
<dbReference type="PANTHER" id="PTHR45453:SF1">
    <property type="entry name" value="PHOSPHATE REGULON SENSOR PROTEIN PHOR"/>
    <property type="match status" value="1"/>
</dbReference>
<evidence type="ECO:0000256" key="10">
    <source>
        <dbReference type="ARBA" id="ARBA00023012"/>
    </source>
</evidence>
<dbReference type="PRINTS" id="PR00344">
    <property type="entry name" value="BCTRLSENSOR"/>
</dbReference>
<keyword evidence="11" id="KW-0472">Membrane</keyword>
<dbReference type="InterPro" id="IPR036097">
    <property type="entry name" value="HisK_dim/P_sf"/>
</dbReference>
<dbReference type="Gene3D" id="3.30.565.10">
    <property type="entry name" value="Histidine kinase-like ATPase, C-terminal domain"/>
    <property type="match status" value="1"/>
</dbReference>
<keyword evidence="7" id="KW-0547">Nucleotide-binding</keyword>
<dbReference type="Pfam" id="PF02518">
    <property type="entry name" value="HATPase_c"/>
    <property type="match status" value="1"/>
</dbReference>
<evidence type="ECO:0000256" key="1">
    <source>
        <dbReference type="ARBA" id="ARBA00000085"/>
    </source>
</evidence>
<keyword evidence="5" id="KW-0597">Phosphoprotein</keyword>
<dbReference type="Pfam" id="PF00512">
    <property type="entry name" value="HisKA"/>
    <property type="match status" value="1"/>
</dbReference>
<dbReference type="FunFam" id="3.30.565.10:FF:000006">
    <property type="entry name" value="Sensor histidine kinase WalK"/>
    <property type="match status" value="1"/>
</dbReference>
<dbReference type="RefSeq" id="WP_160877907.1">
    <property type="nucleotide sequence ID" value="NZ_WUEK01000005.1"/>
</dbReference>
<proteinExistence type="predicted"/>
<evidence type="ECO:0000256" key="2">
    <source>
        <dbReference type="ARBA" id="ARBA00004236"/>
    </source>
</evidence>
<keyword evidence="10" id="KW-0902">Two-component regulatory system</keyword>
<dbReference type="InterPro" id="IPR003594">
    <property type="entry name" value="HATPase_dom"/>
</dbReference>
<accession>A0A6L7ETG4</accession>
<keyword evidence="6" id="KW-0808">Transferase</keyword>
<evidence type="ECO:0000256" key="6">
    <source>
        <dbReference type="ARBA" id="ARBA00022679"/>
    </source>
</evidence>
<dbReference type="GO" id="GO:0005524">
    <property type="term" value="F:ATP binding"/>
    <property type="evidence" value="ECO:0007669"/>
    <property type="project" value="UniProtKB-KW"/>
</dbReference>
<evidence type="ECO:0000256" key="11">
    <source>
        <dbReference type="ARBA" id="ARBA00023136"/>
    </source>
</evidence>
<gene>
    <name evidence="15" type="ORF">GRQ65_10595</name>
</gene>
<keyword evidence="4" id="KW-1003">Cell membrane</keyword>
<dbReference type="InterPro" id="IPR036890">
    <property type="entry name" value="HATPase_C_sf"/>
</dbReference>
<dbReference type="EC" id="2.7.13.3" evidence="3"/>
<dbReference type="SUPFAM" id="SSF55874">
    <property type="entry name" value="ATPase domain of HSP90 chaperone/DNA topoisomerase II/histidine kinase"/>
    <property type="match status" value="1"/>
</dbReference>
<reference evidence="15 16" key="1">
    <citation type="submission" date="2019-12" db="EMBL/GenBank/DDBJ databases">
        <authorList>
            <person name="Kun Z."/>
        </authorList>
    </citation>
    <scope>NUCLEOTIDE SEQUENCE [LARGE SCALE GENOMIC DNA]</scope>
    <source>
        <strain evidence="15 16">YIM 123512</strain>
    </source>
</reference>
<dbReference type="GO" id="GO:0000155">
    <property type="term" value="F:phosphorelay sensor kinase activity"/>
    <property type="evidence" value="ECO:0007669"/>
    <property type="project" value="InterPro"/>
</dbReference>
<dbReference type="EMBL" id="WUEK01000005">
    <property type="protein sequence ID" value="MXG90000.1"/>
    <property type="molecule type" value="Genomic_DNA"/>
</dbReference>
<dbReference type="FunFam" id="1.10.287.130:FF:000008">
    <property type="entry name" value="Two-component sensor histidine kinase"/>
    <property type="match status" value="1"/>
</dbReference>
<evidence type="ECO:0000256" key="4">
    <source>
        <dbReference type="ARBA" id="ARBA00022475"/>
    </source>
</evidence>
<dbReference type="InterPro" id="IPR004358">
    <property type="entry name" value="Sig_transdc_His_kin-like_C"/>
</dbReference>
<feature type="compositionally biased region" description="Basic and acidic residues" evidence="13">
    <location>
        <begin position="378"/>
        <end position="388"/>
    </location>
</feature>
<evidence type="ECO:0000256" key="7">
    <source>
        <dbReference type="ARBA" id="ARBA00022741"/>
    </source>
</evidence>
<evidence type="ECO:0000313" key="15">
    <source>
        <dbReference type="EMBL" id="MXG90000.1"/>
    </source>
</evidence>
<keyword evidence="8 15" id="KW-0418">Kinase</keyword>
<dbReference type="GO" id="GO:0016036">
    <property type="term" value="P:cellular response to phosphate starvation"/>
    <property type="evidence" value="ECO:0007669"/>
    <property type="project" value="TreeGrafter"/>
</dbReference>
<dbReference type="CDD" id="cd00082">
    <property type="entry name" value="HisKA"/>
    <property type="match status" value="1"/>
</dbReference>
<comment type="subcellular location">
    <subcellularLocation>
        <location evidence="2">Cell membrane</location>
    </subcellularLocation>
</comment>
<sequence length="388" mass="41405">MDPTTQAFLAAILGAVVAGGAMLAWHISDRQQQSAAPVELPVVPPEVATVLSVLRSSAVIVDDSDTVVKASAPAYALGLVRGTALLNEELDDLVHQVRRDGQIRETELLLARPSGPPRHVTARVAPLGSRLVLVLVEDRTRERRVEAVRRDFVANVSHELKTPVGAIKLLAEAVCDASDDPEAVERFASRMSLESDRLTGLVQQIIELSRLQADDPLEMPDPVDLDDIIAMAVDTSAIDAGSKNIQVVTSGTSGLEVFGNHEQVSAAVSNLVSNAVSYSRPDSTVLVTTKAEDGVVDISVVDQGIGIPSNEIDRIFERFYRVDPARHRSTGGTGLGLSIVKHVAATHGGDIRVWSVEGQGSTFTLTLPQHVPSGADASPEHPHREVLK</sequence>
<protein>
    <recommendedName>
        <fullName evidence="12">Sensor-like histidine kinase SenX3</fullName>
        <ecNumber evidence="3">2.7.13.3</ecNumber>
    </recommendedName>
</protein>
<feature type="region of interest" description="Disordered" evidence="13">
    <location>
        <begin position="369"/>
        <end position="388"/>
    </location>
</feature>
<evidence type="ECO:0000259" key="14">
    <source>
        <dbReference type="PROSITE" id="PS50109"/>
    </source>
</evidence>
<dbReference type="SMART" id="SM00388">
    <property type="entry name" value="HisKA"/>
    <property type="match status" value="1"/>
</dbReference>
<dbReference type="SUPFAM" id="SSF47384">
    <property type="entry name" value="Homodimeric domain of signal transducing histidine kinase"/>
    <property type="match status" value="1"/>
</dbReference>
<evidence type="ECO:0000256" key="5">
    <source>
        <dbReference type="ARBA" id="ARBA00022553"/>
    </source>
</evidence>
<dbReference type="AlphaFoldDB" id="A0A6L7ETG4"/>
<dbReference type="GO" id="GO:0004721">
    <property type="term" value="F:phosphoprotein phosphatase activity"/>
    <property type="evidence" value="ECO:0007669"/>
    <property type="project" value="TreeGrafter"/>
</dbReference>
<dbReference type="SMART" id="SM00387">
    <property type="entry name" value="HATPase_c"/>
    <property type="match status" value="1"/>
</dbReference>
<dbReference type="Proteomes" id="UP000473325">
    <property type="component" value="Unassembled WGS sequence"/>
</dbReference>